<keyword evidence="8 10" id="KW-0326">Glycosidase</keyword>
<evidence type="ECO:0000259" key="12">
    <source>
        <dbReference type="PROSITE" id="PS51910"/>
    </source>
</evidence>
<dbReference type="GeneID" id="68349755"/>
<keyword evidence="7" id="KW-0119">Carbohydrate metabolism</keyword>
<comment type="caution">
    <text evidence="13">The sequence shown here is derived from an EMBL/GenBank/DDBJ whole genome shotgun (WGS) entry which is preliminary data.</text>
</comment>
<evidence type="ECO:0000313" key="14">
    <source>
        <dbReference type="Proteomes" id="UP000824596"/>
    </source>
</evidence>
<feature type="domain" description="GH18" evidence="12">
    <location>
        <begin position="5"/>
        <end position="311"/>
    </location>
</feature>
<protein>
    <recommendedName>
        <fullName evidence="3">chitinase</fullName>
        <ecNumber evidence="3">3.2.1.14</ecNumber>
    </recommendedName>
</protein>
<name>A0A9P8SN43_9HYPO</name>
<evidence type="ECO:0000313" key="13">
    <source>
        <dbReference type="EMBL" id="KAH0967984.1"/>
    </source>
</evidence>
<reference evidence="13" key="1">
    <citation type="submission" date="2021-09" db="EMBL/GenBank/DDBJ databases">
        <title>A high-quality genome of the endoparasitic fungus Hirsutella rhossiliensis with a comparison of Hirsutella genomes reveals transposable elements contributing to genome size variation.</title>
        <authorList>
            <person name="Lin R."/>
            <person name="Jiao Y."/>
            <person name="Sun X."/>
            <person name="Ling J."/>
            <person name="Xie B."/>
            <person name="Cheng X."/>
        </authorList>
    </citation>
    <scope>NUCLEOTIDE SEQUENCE</scope>
    <source>
        <strain evidence="13">HR02</strain>
    </source>
</reference>
<dbReference type="InterPro" id="IPR011583">
    <property type="entry name" value="Chitinase_II/V-like_cat"/>
</dbReference>
<evidence type="ECO:0000256" key="8">
    <source>
        <dbReference type="ARBA" id="ARBA00023295"/>
    </source>
</evidence>
<evidence type="ECO:0000256" key="2">
    <source>
        <dbReference type="ARBA" id="ARBA00004613"/>
    </source>
</evidence>
<dbReference type="InterPro" id="IPR001223">
    <property type="entry name" value="Glyco_hydro18_cat"/>
</dbReference>
<evidence type="ECO:0000256" key="11">
    <source>
        <dbReference type="RuleBase" id="RU004453"/>
    </source>
</evidence>
<evidence type="ECO:0000256" key="7">
    <source>
        <dbReference type="ARBA" id="ARBA00023277"/>
    </source>
</evidence>
<dbReference type="RefSeq" id="XP_044725497.1">
    <property type="nucleotide sequence ID" value="XM_044859097.1"/>
</dbReference>
<evidence type="ECO:0000256" key="10">
    <source>
        <dbReference type="RuleBase" id="RU000489"/>
    </source>
</evidence>
<dbReference type="OrthoDB" id="76388at2759"/>
<dbReference type="PROSITE" id="PS01095">
    <property type="entry name" value="GH18_1"/>
    <property type="match status" value="1"/>
</dbReference>
<keyword evidence="4" id="KW-0964">Secreted</keyword>
<dbReference type="GO" id="GO:0008061">
    <property type="term" value="F:chitin binding"/>
    <property type="evidence" value="ECO:0007669"/>
    <property type="project" value="InterPro"/>
</dbReference>
<evidence type="ECO:0000256" key="4">
    <source>
        <dbReference type="ARBA" id="ARBA00022525"/>
    </source>
</evidence>
<dbReference type="Proteomes" id="UP000824596">
    <property type="component" value="Unassembled WGS sequence"/>
</dbReference>
<dbReference type="EMBL" id="JAIZPD010000001">
    <property type="protein sequence ID" value="KAH0967984.1"/>
    <property type="molecule type" value="Genomic_DNA"/>
</dbReference>
<evidence type="ECO:0000256" key="5">
    <source>
        <dbReference type="ARBA" id="ARBA00022801"/>
    </source>
</evidence>
<dbReference type="SUPFAM" id="SSF51445">
    <property type="entry name" value="(Trans)glycosidases"/>
    <property type="match status" value="1"/>
</dbReference>
<comment type="subcellular location">
    <subcellularLocation>
        <location evidence="2">Secreted</location>
    </subcellularLocation>
</comment>
<dbReference type="GO" id="GO:0008843">
    <property type="term" value="F:endochitinase activity"/>
    <property type="evidence" value="ECO:0007669"/>
    <property type="project" value="UniProtKB-EC"/>
</dbReference>
<dbReference type="InterPro" id="IPR017853">
    <property type="entry name" value="GH"/>
</dbReference>
<proteinExistence type="inferred from homology"/>
<dbReference type="PROSITE" id="PS51910">
    <property type="entry name" value="GH18_2"/>
    <property type="match status" value="1"/>
</dbReference>
<dbReference type="Pfam" id="PF00704">
    <property type="entry name" value="Glyco_hydro_18"/>
    <property type="match status" value="1"/>
</dbReference>
<dbReference type="EC" id="3.2.1.14" evidence="3"/>
<dbReference type="InterPro" id="IPR050314">
    <property type="entry name" value="Glycosyl_Hydrlase_18"/>
</dbReference>
<evidence type="ECO:0000256" key="6">
    <source>
        <dbReference type="ARBA" id="ARBA00023024"/>
    </source>
</evidence>
<sequence>MSPSMVNAVYYPSWGVYGGKPPSCLDAAAITHVFYAFVRVNENGTLRLLDEFGDLVKDVDGEKGCLAALGKFKRQHPHIKTLVSLGGGSGSAEFPKLAASETARETFATEARSFCDRYGFDGIDIDWEHPQTPTQGLDYVRLLESARSTLPPSKYLLSTALPVGEYSLGQIDLESAARLLDFLNLMCYDFVGGWTNSCSGGVEYLLSRNVPSHKILLGIPTYARYFPHAQGPGQSSLDAGEMDIRALPDAWFKGASASLPSASSLTERVSFSDFITSVTLDRTQTRPNLTRLPKRRCCFKLSKYSQGYSGN</sequence>
<comment type="similarity">
    <text evidence="11">Belongs to the glycosyl hydrolase 18 family.</text>
</comment>
<dbReference type="InterPro" id="IPR001579">
    <property type="entry name" value="Glyco_hydro_18_chit_AS"/>
</dbReference>
<keyword evidence="5 10" id="KW-0378">Hydrolase</keyword>
<evidence type="ECO:0000256" key="1">
    <source>
        <dbReference type="ARBA" id="ARBA00000822"/>
    </source>
</evidence>
<evidence type="ECO:0000256" key="9">
    <source>
        <dbReference type="ARBA" id="ARBA00023326"/>
    </source>
</evidence>
<gene>
    <name evidence="13" type="ORF">HRG_00626</name>
</gene>
<accession>A0A9P8SN43</accession>
<keyword evidence="14" id="KW-1185">Reference proteome</keyword>
<dbReference type="GO" id="GO:0005576">
    <property type="term" value="C:extracellular region"/>
    <property type="evidence" value="ECO:0007669"/>
    <property type="project" value="UniProtKB-SubCell"/>
</dbReference>
<organism evidence="13 14">
    <name type="scientific">Hirsutella rhossiliensis</name>
    <dbReference type="NCBI Taxonomy" id="111463"/>
    <lineage>
        <taxon>Eukaryota</taxon>
        <taxon>Fungi</taxon>
        <taxon>Dikarya</taxon>
        <taxon>Ascomycota</taxon>
        <taxon>Pezizomycotina</taxon>
        <taxon>Sordariomycetes</taxon>
        <taxon>Hypocreomycetidae</taxon>
        <taxon>Hypocreales</taxon>
        <taxon>Ophiocordycipitaceae</taxon>
        <taxon>Hirsutella</taxon>
    </lineage>
</organism>
<dbReference type="PANTHER" id="PTHR11177">
    <property type="entry name" value="CHITINASE"/>
    <property type="match status" value="1"/>
</dbReference>
<dbReference type="PANTHER" id="PTHR11177:SF228">
    <property type="entry name" value="CHITINASE"/>
    <property type="match status" value="1"/>
</dbReference>
<keyword evidence="6" id="KW-0146">Chitin degradation</keyword>
<keyword evidence="9" id="KW-0624">Polysaccharide degradation</keyword>
<dbReference type="SMART" id="SM00636">
    <property type="entry name" value="Glyco_18"/>
    <property type="match status" value="1"/>
</dbReference>
<dbReference type="GO" id="GO:0006032">
    <property type="term" value="P:chitin catabolic process"/>
    <property type="evidence" value="ECO:0007669"/>
    <property type="project" value="UniProtKB-KW"/>
</dbReference>
<dbReference type="AlphaFoldDB" id="A0A9P8SN43"/>
<evidence type="ECO:0000256" key="3">
    <source>
        <dbReference type="ARBA" id="ARBA00012729"/>
    </source>
</evidence>
<dbReference type="GO" id="GO:0000272">
    <property type="term" value="P:polysaccharide catabolic process"/>
    <property type="evidence" value="ECO:0007669"/>
    <property type="project" value="UniProtKB-KW"/>
</dbReference>
<comment type="catalytic activity">
    <reaction evidence="1">
        <text>Random endo-hydrolysis of N-acetyl-beta-D-glucosaminide (1-&gt;4)-beta-linkages in chitin and chitodextrins.</text>
        <dbReference type="EC" id="3.2.1.14"/>
    </reaction>
</comment>
<dbReference type="Gene3D" id="3.20.20.80">
    <property type="entry name" value="Glycosidases"/>
    <property type="match status" value="1"/>
</dbReference>